<dbReference type="EMBL" id="JAHHGM010000009">
    <property type="protein sequence ID" value="MBT2989578.1"/>
    <property type="molecule type" value="Genomic_DNA"/>
</dbReference>
<proteinExistence type="predicted"/>
<dbReference type="Proteomes" id="UP000770889">
    <property type="component" value="Unassembled WGS sequence"/>
</dbReference>
<evidence type="ECO:0000313" key="2">
    <source>
        <dbReference type="Proteomes" id="UP000770889"/>
    </source>
</evidence>
<dbReference type="AlphaFoldDB" id="A0A944M973"/>
<protein>
    <submittedName>
        <fullName evidence="1">Asparagine synthetase</fullName>
    </submittedName>
</protein>
<comment type="caution">
    <text evidence="1">The sequence shown here is derived from an EMBL/GenBank/DDBJ whole genome shotgun (WGS) entry which is preliminary data.</text>
</comment>
<evidence type="ECO:0000313" key="1">
    <source>
        <dbReference type="EMBL" id="MBT2989578.1"/>
    </source>
</evidence>
<name>A0A944M973_9GAMM</name>
<dbReference type="PROSITE" id="PS51257">
    <property type="entry name" value="PROKAR_LIPOPROTEIN"/>
    <property type="match status" value="1"/>
</dbReference>
<organism evidence="1 2">
    <name type="scientific">Candidatus Thiodiazotropha taylori</name>
    <dbReference type="NCBI Taxonomy" id="2792791"/>
    <lineage>
        <taxon>Bacteria</taxon>
        <taxon>Pseudomonadati</taxon>
        <taxon>Pseudomonadota</taxon>
        <taxon>Gammaproteobacteria</taxon>
        <taxon>Chromatiales</taxon>
        <taxon>Sedimenticolaceae</taxon>
        <taxon>Candidatus Thiodiazotropha</taxon>
    </lineage>
</organism>
<sequence length="132" mass="15393">MTYKLLFAAYLICLMTACQTLEEKQRSQSLQDTLRSYEATVRWSSGLHAGKFRDPQLDVSETGRQRKDIRVTHYEVVQGPTMLGDKRAVQTAVIQYVLQESQVVREITDQQVWLYDEAQEKWFLSSQVPEFK</sequence>
<accession>A0A944M973</accession>
<gene>
    <name evidence="1" type="ORF">KME65_11495</name>
</gene>
<reference evidence="1 2" key="1">
    <citation type="submission" date="2021-05" db="EMBL/GenBank/DDBJ databases">
        <title>Genetic and Functional Diversity in Clade A Lucinid endosymbionts from the Bahamas.</title>
        <authorList>
            <person name="Giani N.M."/>
            <person name="Engel A.S."/>
            <person name="Campbell B.J."/>
        </authorList>
    </citation>
    <scope>NUCLEOTIDE SEQUENCE [LARGE SCALE GENOMIC DNA]</scope>
    <source>
        <strain evidence="1">LUC16012Gg_MoonRockCtena</strain>
    </source>
</reference>